<dbReference type="InterPro" id="IPR003489">
    <property type="entry name" value="RHF/RaiA"/>
</dbReference>
<dbReference type="RefSeq" id="WP_002558088.1">
    <property type="nucleotide sequence ID" value="NZ_CABJFV010000011.1"/>
</dbReference>
<name>A0A413VKH7_9BACE</name>
<organism evidence="1 2">
    <name type="scientific">Bacteroides nordii</name>
    <dbReference type="NCBI Taxonomy" id="291645"/>
    <lineage>
        <taxon>Bacteria</taxon>
        <taxon>Pseudomonadati</taxon>
        <taxon>Bacteroidota</taxon>
        <taxon>Bacteroidia</taxon>
        <taxon>Bacteroidales</taxon>
        <taxon>Bacteroidaceae</taxon>
        <taxon>Bacteroides</taxon>
    </lineage>
</organism>
<dbReference type="CDD" id="cd00552">
    <property type="entry name" value="RaiA"/>
    <property type="match status" value="1"/>
</dbReference>
<evidence type="ECO:0000313" key="2">
    <source>
        <dbReference type="Proteomes" id="UP000284379"/>
    </source>
</evidence>
<accession>A0A413VKH7</accession>
<dbReference type="NCBIfam" id="TIGR00741">
    <property type="entry name" value="yfiA"/>
    <property type="match status" value="1"/>
</dbReference>
<proteinExistence type="predicted"/>
<sequence>MEIRIQSIHFDATEQLQAFIQKKVSKLEKYYEDIKKVEVSLKVVKPETAENKEAGVKVLVPNGEFYASKICDTFEEAIDVSVEALGKQLVKYKEKQRSK</sequence>
<gene>
    <name evidence="1" type="primary">raiA</name>
    <name evidence="1" type="ORF">DW888_14505</name>
</gene>
<dbReference type="GeneID" id="69503873"/>
<dbReference type="Proteomes" id="UP000284379">
    <property type="component" value="Unassembled WGS sequence"/>
</dbReference>
<dbReference type="AlphaFoldDB" id="A0A413VKH7"/>
<dbReference type="Pfam" id="PF02482">
    <property type="entry name" value="Ribosomal_S30AE"/>
    <property type="match status" value="1"/>
</dbReference>
<reference evidence="1 2" key="1">
    <citation type="submission" date="2018-08" db="EMBL/GenBank/DDBJ databases">
        <title>A genome reference for cultivated species of the human gut microbiota.</title>
        <authorList>
            <person name="Zou Y."/>
            <person name="Xue W."/>
            <person name="Luo G."/>
        </authorList>
    </citation>
    <scope>NUCLEOTIDE SEQUENCE [LARGE SCALE GENOMIC DNA]</scope>
    <source>
        <strain evidence="1 2">AM40-30BH</strain>
    </source>
</reference>
<dbReference type="EMBL" id="QSGO01000011">
    <property type="protein sequence ID" value="RHB34086.1"/>
    <property type="molecule type" value="Genomic_DNA"/>
</dbReference>
<dbReference type="SUPFAM" id="SSF69754">
    <property type="entry name" value="Ribosome binding protein Y (YfiA homologue)"/>
    <property type="match status" value="1"/>
</dbReference>
<comment type="caution">
    <text evidence="1">The sequence shown here is derived from an EMBL/GenBank/DDBJ whole genome shotgun (WGS) entry which is preliminary data.</text>
</comment>
<dbReference type="Gene3D" id="3.30.160.100">
    <property type="entry name" value="Ribosome hibernation promotion factor-like"/>
    <property type="match status" value="1"/>
</dbReference>
<dbReference type="FunFam" id="3.30.160.100:FF:000007">
    <property type="entry name" value="Ribosomal subunit interface protein"/>
    <property type="match status" value="1"/>
</dbReference>
<evidence type="ECO:0000313" key="1">
    <source>
        <dbReference type="EMBL" id="RHB34086.1"/>
    </source>
</evidence>
<dbReference type="InterPro" id="IPR036567">
    <property type="entry name" value="RHF-like"/>
</dbReference>
<protein>
    <submittedName>
        <fullName evidence="1">Ribosome-associated translation inhibitor RaiA</fullName>
    </submittedName>
</protein>